<feature type="compositionally biased region" description="Low complexity" evidence="4">
    <location>
        <begin position="918"/>
        <end position="927"/>
    </location>
</feature>
<feature type="domain" description="F-box" evidence="5">
    <location>
        <begin position="292"/>
        <end position="341"/>
    </location>
</feature>
<keyword evidence="7" id="KW-1185">Reference proteome</keyword>
<dbReference type="InterPro" id="IPR019775">
    <property type="entry name" value="WD40_repeat_CS"/>
</dbReference>
<dbReference type="Gene3D" id="1.20.1280.50">
    <property type="match status" value="1"/>
</dbReference>
<dbReference type="CDD" id="cd00200">
    <property type="entry name" value="WD40"/>
    <property type="match status" value="1"/>
</dbReference>
<evidence type="ECO:0000256" key="4">
    <source>
        <dbReference type="SAM" id="MobiDB-lite"/>
    </source>
</evidence>
<evidence type="ECO:0000256" key="1">
    <source>
        <dbReference type="ARBA" id="ARBA00022574"/>
    </source>
</evidence>
<accession>A0ABD1IUP0</accession>
<feature type="compositionally biased region" description="Basic and acidic residues" evidence="4">
    <location>
        <begin position="1086"/>
        <end position="1095"/>
    </location>
</feature>
<dbReference type="PANTHER" id="PTHR19872:SF7">
    <property type="entry name" value="F-BOX AND WD REPEAT DOMAIN CONTAINING PROTEIN 10B-RELATED"/>
    <property type="match status" value="1"/>
</dbReference>
<protein>
    <recommendedName>
        <fullName evidence="5">F-box domain-containing protein</fullName>
    </recommendedName>
</protein>
<sequence>MRNGTEFIVCPSRSTGVDSGLSCGNCQSCEVSSKLLTTTAWFLKAGDLTKRKFVVGVLARCKNSCILENIRDLLNVTMGKDFTYARSRVKPGLPGDTSHNSSDRALDPKLLRHEINQTWDWFIRSSDWTKSNYLMGIMSFCDTGLLHILGNLAHVLVVREKRCSPFRSALGDLEDEVASIPESHYTFSSNDNPHLELFVSASSVYGAVDLPHCCPEDDGVVETATDTGCGSLTSVSGSRPKEASYAGYESKAYGYGSGDASDADADSAYSDDPALTVMPESSHSLSGVGRHRDFIRQLPVHIAKRILGLLDSTTLHSCLTVSRHWRYLSRETQEEGRVKQLLEIQAMLLQGKTKAVNPTYARFQDVLVAVRDDEKFMYHGDSLSRSRKARVFEAEYAGVITKCVQMEERNVFCGTYNILLLCGKEDPSRVIHYGGGQLVALCSKDRVVRLVDVVTQKEVLPTMFGHTGSVRAVLLCEDRGLIISAGYDLSIRCWNIKTGACTNLLRGHMGSITCLDAHGNRLVSGAKDCKVKVWDLVSGRCVESLKFKHQNPVLCVRINKSFVLSSCAGGQVKMWSLETASLLKVMEAHKGSVGCLFFDEWHIVTGGVDGQVMAWSANPDFKKCLMTYHHPKKVLSVTSLYLRVITGCVDGNIRIFNFFSGECIKVIKACCINGPLHSLHVAENNMVVNADSGVYLLQFARVSWDYAVSLEHEVKEPGATASPAPESMLRKHPDAYVRAERMAAIGSSSRKLFQHGSTADDGGPALMHCARSLSAASMQRAMEIQQESMRMATWHQVYKRSRFYGDLQPNFMALSGHSQDPTHTPSSMGRELGLTSAELSRSEKALLRRVRKQGAHRPPVPEHGLNARMRDAWGTPPPSRSPPNPNPDPNRSPASLTSPSTRTVHGSGRVRPGGPKTSSSSSSSSSSSPPPLVEPRPQPHFQNIPQPSIYKRTSVIYTPLRHLASSEPNVQQRPDPRHQQARARLCTTSLGTSRVKGRDSPQPPQRKRPQTAGPAWTAAGKVGPLRAFAPNHSAPTPAPALTPTLTPMPPPHPASPSPPARPLRRGPNAKRVEFESPSPPKASHHNPLDPYREHGGFQLRTPAQLEEYVRQQMERGRRENARGAERGDRSGSPRDPSQQQWRRRQRRRMTVWGRRVRGLPHQDFSQERQVYAPELGPDVYI</sequence>
<dbReference type="InterPro" id="IPR001680">
    <property type="entry name" value="WD40_rpt"/>
</dbReference>
<dbReference type="SMART" id="SM00320">
    <property type="entry name" value="WD40"/>
    <property type="match status" value="5"/>
</dbReference>
<dbReference type="PROSITE" id="PS00678">
    <property type="entry name" value="WD_REPEATS_1"/>
    <property type="match status" value="1"/>
</dbReference>
<dbReference type="Proteomes" id="UP001591681">
    <property type="component" value="Unassembled WGS sequence"/>
</dbReference>
<feature type="compositionally biased region" description="Pro residues" evidence="4">
    <location>
        <begin position="928"/>
        <end position="938"/>
    </location>
</feature>
<evidence type="ECO:0000313" key="6">
    <source>
        <dbReference type="EMBL" id="KAL2078689.1"/>
    </source>
</evidence>
<feature type="compositionally biased region" description="Basic residues" evidence="4">
    <location>
        <begin position="1141"/>
        <end position="1154"/>
    </location>
</feature>
<reference evidence="6 7" key="1">
    <citation type="submission" date="2024-09" db="EMBL/GenBank/DDBJ databases">
        <title>A chromosome-level genome assembly of Gray's grenadier anchovy, Coilia grayii.</title>
        <authorList>
            <person name="Fu Z."/>
        </authorList>
    </citation>
    <scope>NUCLEOTIDE SEQUENCE [LARGE SCALE GENOMIC DNA]</scope>
    <source>
        <strain evidence="6">G4</strain>
        <tissue evidence="6">Muscle</tissue>
    </source>
</reference>
<dbReference type="InterPro" id="IPR001810">
    <property type="entry name" value="F-box_dom"/>
</dbReference>
<dbReference type="PANTHER" id="PTHR19872">
    <property type="entry name" value="UBIQUITIN LIGASE SPECIFICITY FACTOR/HREP PROTEIN"/>
    <property type="match status" value="1"/>
</dbReference>
<keyword evidence="2" id="KW-0677">Repeat</keyword>
<dbReference type="InterPro" id="IPR036322">
    <property type="entry name" value="WD40_repeat_dom_sf"/>
</dbReference>
<feature type="repeat" description="WD" evidence="3">
    <location>
        <begin position="505"/>
        <end position="544"/>
    </location>
</feature>
<evidence type="ECO:0000256" key="3">
    <source>
        <dbReference type="PROSITE-ProRule" id="PRU00221"/>
    </source>
</evidence>
<dbReference type="Pfam" id="PF00400">
    <property type="entry name" value="WD40"/>
    <property type="match status" value="2"/>
</dbReference>
<feature type="compositionally biased region" description="Pro residues" evidence="4">
    <location>
        <begin position="1036"/>
        <end position="1061"/>
    </location>
</feature>
<evidence type="ECO:0000259" key="5">
    <source>
        <dbReference type="PROSITE" id="PS50181"/>
    </source>
</evidence>
<dbReference type="PROSITE" id="PS50082">
    <property type="entry name" value="WD_REPEATS_2"/>
    <property type="match status" value="2"/>
</dbReference>
<dbReference type="InterPro" id="IPR036047">
    <property type="entry name" value="F-box-like_dom_sf"/>
</dbReference>
<gene>
    <name evidence="6" type="ORF">ACEWY4_026374</name>
</gene>
<dbReference type="PROSITE" id="PS50294">
    <property type="entry name" value="WD_REPEATS_REGION"/>
    <property type="match status" value="2"/>
</dbReference>
<dbReference type="EMBL" id="JBHFQA010000023">
    <property type="protein sequence ID" value="KAL2078689.1"/>
    <property type="molecule type" value="Genomic_DNA"/>
</dbReference>
<feature type="compositionally biased region" description="Pro residues" evidence="4">
    <location>
        <begin position="875"/>
        <end position="890"/>
    </location>
</feature>
<dbReference type="SUPFAM" id="SSF50978">
    <property type="entry name" value="WD40 repeat-like"/>
    <property type="match status" value="1"/>
</dbReference>
<dbReference type="InterPro" id="IPR051075">
    <property type="entry name" value="SCF_subunit_WD-repeat"/>
</dbReference>
<dbReference type="SUPFAM" id="SSF81383">
    <property type="entry name" value="F-box domain"/>
    <property type="match status" value="1"/>
</dbReference>
<evidence type="ECO:0000256" key="2">
    <source>
        <dbReference type="ARBA" id="ARBA00022737"/>
    </source>
</evidence>
<keyword evidence="1 3" id="KW-0853">WD repeat</keyword>
<dbReference type="CDD" id="cd22136">
    <property type="entry name" value="F-box_FBXW10"/>
    <property type="match status" value="1"/>
</dbReference>
<feature type="region of interest" description="Disordered" evidence="4">
    <location>
        <begin position="849"/>
        <end position="949"/>
    </location>
</feature>
<feature type="repeat" description="WD" evidence="3">
    <location>
        <begin position="463"/>
        <end position="504"/>
    </location>
</feature>
<proteinExistence type="predicted"/>
<dbReference type="Gene3D" id="2.130.10.10">
    <property type="entry name" value="YVTN repeat-like/Quinoprotein amine dehydrogenase"/>
    <property type="match status" value="1"/>
</dbReference>
<feature type="compositionally biased region" description="Basic and acidic residues" evidence="4">
    <location>
        <begin position="1107"/>
        <end position="1132"/>
    </location>
</feature>
<dbReference type="PROSITE" id="PS50181">
    <property type="entry name" value="FBOX"/>
    <property type="match status" value="1"/>
</dbReference>
<feature type="region of interest" description="Disordered" evidence="4">
    <location>
        <begin position="964"/>
        <end position="1154"/>
    </location>
</feature>
<feature type="compositionally biased region" description="Polar residues" evidence="4">
    <location>
        <begin position="894"/>
        <end position="904"/>
    </location>
</feature>
<organism evidence="6 7">
    <name type="scientific">Coilia grayii</name>
    <name type="common">Gray's grenadier anchovy</name>
    <dbReference type="NCBI Taxonomy" id="363190"/>
    <lineage>
        <taxon>Eukaryota</taxon>
        <taxon>Metazoa</taxon>
        <taxon>Chordata</taxon>
        <taxon>Craniata</taxon>
        <taxon>Vertebrata</taxon>
        <taxon>Euteleostomi</taxon>
        <taxon>Actinopterygii</taxon>
        <taxon>Neopterygii</taxon>
        <taxon>Teleostei</taxon>
        <taxon>Clupei</taxon>
        <taxon>Clupeiformes</taxon>
        <taxon>Clupeoidei</taxon>
        <taxon>Engraulidae</taxon>
        <taxon>Coilinae</taxon>
        <taxon>Coilia</taxon>
    </lineage>
</organism>
<name>A0ABD1IUP0_9TELE</name>
<dbReference type="InterPro" id="IPR015943">
    <property type="entry name" value="WD40/YVTN_repeat-like_dom_sf"/>
</dbReference>
<evidence type="ECO:0000313" key="7">
    <source>
        <dbReference type="Proteomes" id="UP001591681"/>
    </source>
</evidence>
<dbReference type="AlphaFoldDB" id="A0ABD1IUP0"/>
<comment type="caution">
    <text evidence="6">The sequence shown here is derived from an EMBL/GenBank/DDBJ whole genome shotgun (WGS) entry which is preliminary data.</text>
</comment>